<accession>A0A7V8NMT5</accession>
<dbReference type="GO" id="GO:0032259">
    <property type="term" value="P:methylation"/>
    <property type="evidence" value="ECO:0007669"/>
    <property type="project" value="UniProtKB-KW"/>
</dbReference>
<comment type="caution">
    <text evidence="4">The sequence shown here is derived from an EMBL/GenBank/DDBJ whole genome shotgun (WGS) entry which is preliminary data.</text>
</comment>
<gene>
    <name evidence="4" type="ORF">HRJ53_04570</name>
</gene>
<feature type="non-terminal residue" evidence="4">
    <location>
        <position position="110"/>
    </location>
</feature>
<protein>
    <submittedName>
        <fullName evidence="4">O-methyltransferase</fullName>
    </submittedName>
</protein>
<dbReference type="Pfam" id="PF01596">
    <property type="entry name" value="Methyltransf_3"/>
    <property type="match status" value="1"/>
</dbReference>
<dbReference type="AlphaFoldDB" id="A0A7V8NMT5"/>
<dbReference type="GO" id="GO:0008171">
    <property type="term" value="F:O-methyltransferase activity"/>
    <property type="evidence" value="ECO:0007669"/>
    <property type="project" value="InterPro"/>
</dbReference>
<dbReference type="EMBL" id="JACDQQ010000440">
    <property type="protein sequence ID" value="MBA0084249.1"/>
    <property type="molecule type" value="Genomic_DNA"/>
</dbReference>
<evidence type="ECO:0000313" key="5">
    <source>
        <dbReference type="Proteomes" id="UP000567293"/>
    </source>
</evidence>
<evidence type="ECO:0000256" key="1">
    <source>
        <dbReference type="ARBA" id="ARBA00022603"/>
    </source>
</evidence>
<organism evidence="4 5">
    <name type="scientific">Candidatus Acidiferrum panamense</name>
    <dbReference type="NCBI Taxonomy" id="2741543"/>
    <lineage>
        <taxon>Bacteria</taxon>
        <taxon>Pseudomonadati</taxon>
        <taxon>Acidobacteriota</taxon>
        <taxon>Terriglobia</taxon>
        <taxon>Candidatus Acidiferrales</taxon>
        <taxon>Candidatus Acidiferrum</taxon>
    </lineage>
</organism>
<evidence type="ECO:0000256" key="3">
    <source>
        <dbReference type="ARBA" id="ARBA00022691"/>
    </source>
</evidence>
<dbReference type="InterPro" id="IPR029063">
    <property type="entry name" value="SAM-dependent_MTases_sf"/>
</dbReference>
<sequence length="110" mass="12308">MTPSKKSSHPVWRHHNFITVGPVDDYLYSMLPKREDVLAEMEQYATEHNIPIVGPAVARILEQLALMINAHTVFELGSAIGYSTIWWAQAVGENGRVIYTDGDAKNAERA</sequence>
<keyword evidence="5" id="KW-1185">Reference proteome</keyword>
<dbReference type="Gene3D" id="3.40.50.150">
    <property type="entry name" value="Vaccinia Virus protein VP39"/>
    <property type="match status" value="1"/>
</dbReference>
<reference evidence="4" key="1">
    <citation type="submission" date="2020-06" db="EMBL/GenBank/DDBJ databases">
        <title>Legume-microbial interactions unlock mineral nutrients during tropical forest succession.</title>
        <authorList>
            <person name="Epihov D.Z."/>
        </authorList>
    </citation>
    <scope>NUCLEOTIDE SEQUENCE [LARGE SCALE GENOMIC DNA]</scope>
    <source>
        <strain evidence="4">Pan2503</strain>
    </source>
</reference>
<name>A0A7V8NMT5_9BACT</name>
<dbReference type="Proteomes" id="UP000567293">
    <property type="component" value="Unassembled WGS sequence"/>
</dbReference>
<evidence type="ECO:0000256" key="2">
    <source>
        <dbReference type="ARBA" id="ARBA00022679"/>
    </source>
</evidence>
<keyword evidence="2" id="KW-0808">Transferase</keyword>
<evidence type="ECO:0000313" key="4">
    <source>
        <dbReference type="EMBL" id="MBA0084249.1"/>
    </source>
</evidence>
<keyword evidence="3" id="KW-0949">S-adenosyl-L-methionine</keyword>
<dbReference type="SUPFAM" id="SSF53335">
    <property type="entry name" value="S-adenosyl-L-methionine-dependent methyltransferases"/>
    <property type="match status" value="1"/>
</dbReference>
<proteinExistence type="predicted"/>
<dbReference type="InterPro" id="IPR002935">
    <property type="entry name" value="SAM_O-MeTrfase"/>
</dbReference>
<keyword evidence="1" id="KW-0489">Methyltransferase</keyword>